<dbReference type="Proteomes" id="UP000494183">
    <property type="component" value="Unassembled WGS sequence"/>
</dbReference>
<dbReference type="RefSeq" id="WP_149064524.1">
    <property type="nucleotide sequence ID" value="NZ_CADILH010000001.1"/>
</dbReference>
<keyword evidence="5" id="KW-1185">Reference proteome</keyword>
<feature type="domain" description="DUF4142" evidence="3">
    <location>
        <begin position="34"/>
        <end position="168"/>
    </location>
</feature>
<dbReference type="InterPro" id="IPR025419">
    <property type="entry name" value="DUF4142"/>
</dbReference>
<evidence type="ECO:0000313" key="4">
    <source>
        <dbReference type="EMBL" id="CAB3929558.1"/>
    </source>
</evidence>
<dbReference type="PANTHER" id="PTHR38593">
    <property type="entry name" value="BLR2558 PROTEIN"/>
    <property type="match status" value="1"/>
</dbReference>
<sequence length="207" mass="21842">MKKTTWIAGIVAVCLLAAPGVLGGVQAQELAEPDARFLQAAAGSGIFEVEAAELAKKRAAGNDVKAYAAKMLEQHRGMNAEIKTLAERKQVKLPGEPSEPDRGTLKQLGERSGADFDALYIEKAAVDAHTTANRLFETAAREAKDPQVRDFAARALPVVAEHLALSRKLQKVPPADPDKIQPAVKGEAPAVSPASREAPASIAPAKP</sequence>
<dbReference type="InterPro" id="IPR012347">
    <property type="entry name" value="Ferritin-like"/>
</dbReference>
<feature type="signal peptide" evidence="2">
    <location>
        <begin position="1"/>
        <end position="23"/>
    </location>
</feature>
<dbReference type="EMBL" id="CADILH010000001">
    <property type="protein sequence ID" value="CAB3929558.1"/>
    <property type="molecule type" value="Genomic_DNA"/>
</dbReference>
<dbReference type="Pfam" id="PF13628">
    <property type="entry name" value="DUF4142"/>
    <property type="match status" value="1"/>
</dbReference>
<dbReference type="AlphaFoldDB" id="A0A6S7EWN6"/>
<evidence type="ECO:0000256" key="1">
    <source>
        <dbReference type="SAM" id="MobiDB-lite"/>
    </source>
</evidence>
<evidence type="ECO:0000259" key="3">
    <source>
        <dbReference type="Pfam" id="PF13628"/>
    </source>
</evidence>
<reference evidence="4 5" key="1">
    <citation type="submission" date="2020-04" db="EMBL/GenBank/DDBJ databases">
        <authorList>
            <person name="De Canck E."/>
        </authorList>
    </citation>
    <scope>NUCLEOTIDE SEQUENCE [LARGE SCALE GENOMIC DNA]</scope>
    <source>
        <strain evidence="4 5">LMG 6000</strain>
    </source>
</reference>
<feature type="chain" id="PRO_5028868936" description="DUF4142 domain-containing protein" evidence="2">
    <location>
        <begin position="24"/>
        <end position="207"/>
    </location>
</feature>
<keyword evidence="2" id="KW-0732">Signal</keyword>
<proteinExistence type="predicted"/>
<evidence type="ECO:0000256" key="2">
    <source>
        <dbReference type="SAM" id="SignalP"/>
    </source>
</evidence>
<protein>
    <recommendedName>
        <fullName evidence="3">DUF4142 domain-containing protein</fullName>
    </recommendedName>
</protein>
<dbReference type="Gene3D" id="1.20.1260.10">
    <property type="match status" value="1"/>
</dbReference>
<evidence type="ECO:0000313" key="5">
    <source>
        <dbReference type="Proteomes" id="UP000494183"/>
    </source>
</evidence>
<feature type="region of interest" description="Disordered" evidence="1">
    <location>
        <begin position="166"/>
        <end position="207"/>
    </location>
</feature>
<accession>A0A6S7EWN6</accession>
<organism evidence="4 5">
    <name type="scientific">Achromobacter insolitus</name>
    <dbReference type="NCBI Taxonomy" id="217204"/>
    <lineage>
        <taxon>Bacteria</taxon>
        <taxon>Pseudomonadati</taxon>
        <taxon>Pseudomonadota</taxon>
        <taxon>Betaproteobacteria</taxon>
        <taxon>Burkholderiales</taxon>
        <taxon>Alcaligenaceae</taxon>
        <taxon>Achromobacter</taxon>
    </lineage>
</organism>
<dbReference type="PANTHER" id="PTHR38593:SF1">
    <property type="entry name" value="BLR2558 PROTEIN"/>
    <property type="match status" value="1"/>
</dbReference>
<gene>
    <name evidence="4" type="ORF">LMG6000_00611</name>
</gene>
<name>A0A6S7EWN6_9BURK</name>